<feature type="transmembrane region" description="Helical" evidence="1">
    <location>
        <begin position="90"/>
        <end position="116"/>
    </location>
</feature>
<reference evidence="4 5" key="1">
    <citation type="journal article" date="2020" name="bioRxiv">
        <title>Sequence and annotation of 42 cannabis genomes reveals extensive copy number variation in cannabinoid synthesis and pathogen resistance genes.</title>
        <authorList>
            <person name="Mckernan K.J."/>
            <person name="Helbert Y."/>
            <person name="Kane L.T."/>
            <person name="Ebling H."/>
            <person name="Zhang L."/>
            <person name="Liu B."/>
            <person name="Eaton Z."/>
            <person name="Mclaughlin S."/>
            <person name="Kingan S."/>
            <person name="Baybayan P."/>
            <person name="Concepcion G."/>
            <person name="Jordan M."/>
            <person name="Riva A."/>
            <person name="Barbazuk W."/>
            <person name="Harkins T."/>
        </authorList>
    </citation>
    <scope>NUCLEOTIDE SEQUENCE [LARGE SCALE GENOMIC DNA]</scope>
    <source>
        <strain evidence="4 5">cv. Jamaican Lion 4</strain>
        <strain evidence="2">Father</strain>
        <strain evidence="3">Mother</strain>
        <tissue evidence="2">Leaf</tissue>
    </source>
</reference>
<dbReference type="EMBL" id="JAATIQ010000401">
    <property type="protein sequence ID" value="KAF4357747.1"/>
    <property type="molecule type" value="Genomic_DNA"/>
</dbReference>
<dbReference type="AlphaFoldDB" id="A0A7J6EH18"/>
<keyword evidence="5" id="KW-1185">Reference proteome</keyword>
<gene>
    <name evidence="3" type="ORF">F8388_025746</name>
    <name evidence="2" type="ORF">G4B88_023205</name>
</gene>
<evidence type="ECO:0000313" key="5">
    <source>
        <dbReference type="Proteomes" id="UP000583929"/>
    </source>
</evidence>
<evidence type="ECO:0000313" key="3">
    <source>
        <dbReference type="EMBL" id="KAF4367328.1"/>
    </source>
</evidence>
<proteinExistence type="predicted"/>
<accession>A0A7J6EH18</accession>
<name>A0A7J6EH18_CANSA</name>
<keyword evidence="1" id="KW-0812">Transmembrane</keyword>
<evidence type="ECO:0000256" key="1">
    <source>
        <dbReference type="SAM" id="Phobius"/>
    </source>
</evidence>
<comment type="caution">
    <text evidence="2">The sequence shown here is derived from an EMBL/GenBank/DDBJ whole genome shotgun (WGS) entry which is preliminary data.</text>
</comment>
<evidence type="ECO:0000313" key="2">
    <source>
        <dbReference type="EMBL" id="KAF4357747.1"/>
    </source>
</evidence>
<sequence length="145" mass="16742">MQPGSRQWDLELIEDLFDSRDVELIKQQVPLSVNLVSDSWFWNKDPIGFFTVKSAYAHLQSINGSWNSSMEEDVWKMLGKIKAPPKVLHFAWKALSGCLPTCTINFIVNILLWIYIVCCETIGKSQFFMRWFNAPLLILVGSDQR</sequence>
<organism evidence="2 5">
    <name type="scientific">Cannabis sativa</name>
    <name type="common">Hemp</name>
    <name type="synonym">Marijuana</name>
    <dbReference type="NCBI Taxonomy" id="3483"/>
    <lineage>
        <taxon>Eukaryota</taxon>
        <taxon>Viridiplantae</taxon>
        <taxon>Streptophyta</taxon>
        <taxon>Embryophyta</taxon>
        <taxon>Tracheophyta</taxon>
        <taxon>Spermatophyta</taxon>
        <taxon>Magnoliopsida</taxon>
        <taxon>eudicotyledons</taxon>
        <taxon>Gunneridae</taxon>
        <taxon>Pentapetalae</taxon>
        <taxon>rosids</taxon>
        <taxon>fabids</taxon>
        <taxon>Rosales</taxon>
        <taxon>Cannabaceae</taxon>
        <taxon>Cannabis</taxon>
    </lineage>
</organism>
<dbReference type="Proteomes" id="UP000525078">
    <property type="component" value="Unassembled WGS sequence"/>
</dbReference>
<keyword evidence="1" id="KW-1133">Transmembrane helix</keyword>
<dbReference type="EMBL" id="JAATIP010000143">
    <property type="protein sequence ID" value="KAF4367328.1"/>
    <property type="molecule type" value="Genomic_DNA"/>
</dbReference>
<protein>
    <recommendedName>
        <fullName evidence="6">Reverse transcriptase zinc-binding domain-containing protein</fullName>
    </recommendedName>
</protein>
<dbReference type="Proteomes" id="UP000583929">
    <property type="component" value="Unassembled WGS sequence"/>
</dbReference>
<evidence type="ECO:0008006" key="6">
    <source>
        <dbReference type="Google" id="ProtNLM"/>
    </source>
</evidence>
<evidence type="ECO:0000313" key="4">
    <source>
        <dbReference type="Proteomes" id="UP000525078"/>
    </source>
</evidence>
<keyword evidence="1" id="KW-0472">Membrane</keyword>